<dbReference type="Gene3D" id="3.30.70.360">
    <property type="match status" value="1"/>
</dbReference>
<comment type="cofactor">
    <cofactor evidence="1">
        <name>Mn(2+)</name>
        <dbReference type="ChEBI" id="CHEBI:29035"/>
    </cofactor>
</comment>
<reference evidence="8 9" key="1">
    <citation type="submission" date="2022-06" db="EMBL/GenBank/DDBJ databases">
        <title>Endosaccharibacter gen. nov., sp. nov., endophytic bacteria isolated from sugarcane.</title>
        <authorList>
            <person name="Pitiwittayakul N."/>
            <person name="Yukphan P."/>
            <person name="Charoenyingcharoen P."/>
            <person name="Tanasupawat S."/>
        </authorList>
    </citation>
    <scope>NUCLEOTIDE SEQUENCE [LARGE SCALE GENOMIC DNA]</scope>
    <source>
        <strain evidence="8 9">KSS8</strain>
    </source>
</reference>
<evidence type="ECO:0000256" key="3">
    <source>
        <dbReference type="ARBA" id="ARBA00011738"/>
    </source>
</evidence>
<keyword evidence="5" id="KW-0378">Hydrolase</keyword>
<sequence>MPAPNATEKRPEAGIVLMQRLDALAECSDESGALTRLFLSPAHRRAINRVSGWMREAGLAVSLDAAGTLIGDWPAPSPDAPVLLLGSHLDTVRDAGRFDGALGVLAALDAIAELREAGVSLPFAVRLLAFGDEEGVRFPVTLTGSRALAGTLDARTQLAAADEDGITLGAALRDFGLDPAGLDRARFTGRALGFVELHIEQGPVLERLDRPLGIVSAINGAARYRIGVQGEAGHAGTVPMAGRRDALAAAAEMMVAIRRIGLAHPGLTATVGRIEAFPGAVNVIPGRALFTLDLRAPSDSVRATAWGEIDTALRRIAAEHVVDISIERTHEAPAAPCDPALMDALSRACASVGVAAPVLPSGAGHDAMAMAALCPMAMLFVRCRGGISHNPAESVRPADAALAVRALVGFIRNLVTEGISS</sequence>
<dbReference type="InterPro" id="IPR011650">
    <property type="entry name" value="Peptidase_M20_dimer"/>
</dbReference>
<dbReference type="InterPro" id="IPR036264">
    <property type="entry name" value="Bact_exopeptidase_dim_dom"/>
</dbReference>
<dbReference type="InterPro" id="IPR001261">
    <property type="entry name" value="ArgE/DapE_CS"/>
</dbReference>
<keyword evidence="4" id="KW-0479">Metal-binding</keyword>
<dbReference type="NCBIfam" id="TIGR01879">
    <property type="entry name" value="hydantase"/>
    <property type="match status" value="1"/>
</dbReference>
<evidence type="ECO:0000313" key="8">
    <source>
        <dbReference type="EMBL" id="MCQ8277582.1"/>
    </source>
</evidence>
<dbReference type="PROSITE" id="PS00758">
    <property type="entry name" value="ARGE_DAPE_CPG2_1"/>
    <property type="match status" value="1"/>
</dbReference>
<dbReference type="NCBIfam" id="NF006775">
    <property type="entry name" value="PRK09290.2-5"/>
    <property type="match status" value="1"/>
</dbReference>
<dbReference type="InterPro" id="IPR010158">
    <property type="entry name" value="Amidase_Cbmase"/>
</dbReference>
<dbReference type="EMBL" id="JAMSKV010000002">
    <property type="protein sequence ID" value="MCQ8277582.1"/>
    <property type="molecule type" value="Genomic_DNA"/>
</dbReference>
<dbReference type="Proteomes" id="UP001524587">
    <property type="component" value="Unassembled WGS sequence"/>
</dbReference>
<evidence type="ECO:0000256" key="6">
    <source>
        <dbReference type="ARBA" id="ARBA00023211"/>
    </source>
</evidence>
<protein>
    <submittedName>
        <fullName evidence="8">Allantoate amidohydrolase</fullName>
    </submittedName>
</protein>
<dbReference type="PANTHER" id="PTHR32494">
    <property type="entry name" value="ALLANTOATE DEIMINASE-RELATED"/>
    <property type="match status" value="1"/>
</dbReference>
<dbReference type="PIRSF" id="PIRSF001235">
    <property type="entry name" value="Amidase_carbamoylase"/>
    <property type="match status" value="1"/>
</dbReference>
<evidence type="ECO:0000256" key="2">
    <source>
        <dbReference type="ARBA" id="ARBA00006153"/>
    </source>
</evidence>
<dbReference type="Gene3D" id="3.40.630.10">
    <property type="entry name" value="Zn peptidases"/>
    <property type="match status" value="1"/>
</dbReference>
<gene>
    <name evidence="8" type="ORF">NFI95_03850</name>
</gene>
<comment type="caution">
    <text evidence="8">The sequence shown here is derived from an EMBL/GenBank/DDBJ whole genome shotgun (WGS) entry which is preliminary data.</text>
</comment>
<keyword evidence="6" id="KW-0464">Manganese</keyword>
<dbReference type="PANTHER" id="PTHR32494:SF19">
    <property type="entry name" value="ALLANTOATE DEIMINASE-RELATED"/>
    <property type="match status" value="1"/>
</dbReference>
<evidence type="ECO:0000313" key="9">
    <source>
        <dbReference type="Proteomes" id="UP001524587"/>
    </source>
</evidence>
<comment type="similarity">
    <text evidence="2">Belongs to the peptidase M20 family.</text>
</comment>
<proteinExistence type="inferred from homology"/>
<dbReference type="CDD" id="cd03884">
    <property type="entry name" value="M20_bAS"/>
    <property type="match status" value="1"/>
</dbReference>
<name>A0ABT1W3Z4_9PROT</name>
<evidence type="ECO:0000256" key="5">
    <source>
        <dbReference type="ARBA" id="ARBA00022801"/>
    </source>
</evidence>
<evidence type="ECO:0000256" key="4">
    <source>
        <dbReference type="ARBA" id="ARBA00022723"/>
    </source>
</evidence>
<dbReference type="RefSeq" id="WP_422863026.1">
    <property type="nucleotide sequence ID" value="NZ_JAMSKV010000002.1"/>
</dbReference>
<evidence type="ECO:0000256" key="1">
    <source>
        <dbReference type="ARBA" id="ARBA00001936"/>
    </source>
</evidence>
<dbReference type="SUPFAM" id="SSF55031">
    <property type="entry name" value="Bacterial exopeptidase dimerisation domain"/>
    <property type="match status" value="1"/>
</dbReference>
<evidence type="ECO:0000259" key="7">
    <source>
        <dbReference type="Pfam" id="PF07687"/>
    </source>
</evidence>
<dbReference type="Pfam" id="PF01546">
    <property type="entry name" value="Peptidase_M20"/>
    <property type="match status" value="1"/>
</dbReference>
<dbReference type="Pfam" id="PF07687">
    <property type="entry name" value="M20_dimer"/>
    <property type="match status" value="1"/>
</dbReference>
<feature type="domain" description="Peptidase M20 dimerisation" evidence="7">
    <location>
        <begin position="219"/>
        <end position="319"/>
    </location>
</feature>
<keyword evidence="9" id="KW-1185">Reference proteome</keyword>
<dbReference type="SUPFAM" id="SSF53187">
    <property type="entry name" value="Zn-dependent exopeptidases"/>
    <property type="match status" value="1"/>
</dbReference>
<organism evidence="8 9">
    <name type="scientific">Endosaccharibacter trunci</name>
    <dbReference type="NCBI Taxonomy" id="2812733"/>
    <lineage>
        <taxon>Bacteria</taxon>
        <taxon>Pseudomonadati</taxon>
        <taxon>Pseudomonadota</taxon>
        <taxon>Alphaproteobacteria</taxon>
        <taxon>Acetobacterales</taxon>
        <taxon>Acetobacteraceae</taxon>
        <taxon>Endosaccharibacter</taxon>
    </lineage>
</organism>
<comment type="subunit">
    <text evidence="3">Homodimer.</text>
</comment>
<accession>A0ABT1W3Z4</accession>
<dbReference type="InterPro" id="IPR002933">
    <property type="entry name" value="Peptidase_M20"/>
</dbReference>